<evidence type="ECO:0000256" key="4">
    <source>
        <dbReference type="ARBA" id="ARBA00022989"/>
    </source>
</evidence>
<dbReference type="InterPro" id="IPR002797">
    <property type="entry name" value="Polysacc_synth"/>
</dbReference>
<keyword evidence="4 6" id="KW-1133">Transmembrane helix</keyword>
<keyword evidence="5 6" id="KW-0472">Membrane</keyword>
<feature type="transmembrane region" description="Helical" evidence="6">
    <location>
        <begin position="337"/>
        <end position="359"/>
    </location>
</feature>
<comment type="subcellular location">
    <subcellularLocation>
        <location evidence="1">Cell membrane</location>
        <topology evidence="1">Multi-pass membrane protein</topology>
    </subcellularLocation>
</comment>
<evidence type="ECO:0000313" key="7">
    <source>
        <dbReference type="EMBL" id="MET6989541.1"/>
    </source>
</evidence>
<keyword evidence="8" id="KW-1185">Reference proteome</keyword>
<feature type="transmembrane region" description="Helical" evidence="6">
    <location>
        <begin position="240"/>
        <end position="261"/>
    </location>
</feature>
<protein>
    <submittedName>
        <fullName evidence="7">Flippase</fullName>
    </submittedName>
</protein>
<keyword evidence="3 6" id="KW-0812">Transmembrane</keyword>
<evidence type="ECO:0000256" key="2">
    <source>
        <dbReference type="ARBA" id="ARBA00022475"/>
    </source>
</evidence>
<evidence type="ECO:0000313" key="8">
    <source>
        <dbReference type="Proteomes" id="UP001549799"/>
    </source>
</evidence>
<feature type="transmembrane region" description="Helical" evidence="6">
    <location>
        <begin position="396"/>
        <end position="418"/>
    </location>
</feature>
<organism evidence="7 8">
    <name type="scientific">Sediminicola arcticus</name>
    <dbReference type="NCBI Taxonomy" id="1574308"/>
    <lineage>
        <taxon>Bacteria</taxon>
        <taxon>Pseudomonadati</taxon>
        <taxon>Bacteroidota</taxon>
        <taxon>Flavobacteriia</taxon>
        <taxon>Flavobacteriales</taxon>
        <taxon>Flavobacteriaceae</taxon>
        <taxon>Sediminicola</taxon>
    </lineage>
</organism>
<proteinExistence type="predicted"/>
<feature type="transmembrane region" description="Helical" evidence="6">
    <location>
        <begin position="160"/>
        <end position="177"/>
    </location>
</feature>
<dbReference type="EMBL" id="JBEXAE010000001">
    <property type="protein sequence ID" value="MET6989541.1"/>
    <property type="molecule type" value="Genomic_DNA"/>
</dbReference>
<evidence type="ECO:0000256" key="3">
    <source>
        <dbReference type="ARBA" id="ARBA00022692"/>
    </source>
</evidence>
<feature type="transmembrane region" description="Helical" evidence="6">
    <location>
        <begin position="20"/>
        <end position="40"/>
    </location>
</feature>
<name>A0ABV2SQV7_9FLAO</name>
<dbReference type="CDD" id="cd13128">
    <property type="entry name" value="MATE_Wzx_like"/>
    <property type="match status" value="1"/>
</dbReference>
<evidence type="ECO:0000256" key="6">
    <source>
        <dbReference type="SAM" id="Phobius"/>
    </source>
</evidence>
<gene>
    <name evidence="7" type="ORF">ABXZ36_02645</name>
</gene>
<feature type="transmembrane region" description="Helical" evidence="6">
    <location>
        <begin position="130"/>
        <end position="148"/>
    </location>
</feature>
<feature type="transmembrane region" description="Helical" evidence="6">
    <location>
        <begin position="183"/>
        <end position="205"/>
    </location>
</feature>
<reference evidence="7 8" key="1">
    <citation type="submission" date="2024-07" db="EMBL/GenBank/DDBJ databases">
        <title>The genome sequence of type strain Sediminicola arcticus GDMCC 1.2805.</title>
        <authorList>
            <person name="Liu Y."/>
        </authorList>
    </citation>
    <scope>NUCLEOTIDE SEQUENCE [LARGE SCALE GENOMIC DNA]</scope>
    <source>
        <strain evidence="7 8">GDMCC 1.2805</strain>
    </source>
</reference>
<dbReference type="RefSeq" id="WP_354613915.1">
    <property type="nucleotide sequence ID" value="NZ_JBEXAE010000001.1"/>
</dbReference>
<accession>A0ABV2SQV7</accession>
<feature type="transmembrane region" description="Helical" evidence="6">
    <location>
        <begin position="95"/>
        <end position="118"/>
    </location>
</feature>
<dbReference type="PANTHER" id="PTHR30250:SF11">
    <property type="entry name" value="O-ANTIGEN TRANSPORTER-RELATED"/>
    <property type="match status" value="1"/>
</dbReference>
<dbReference type="InterPro" id="IPR050833">
    <property type="entry name" value="Poly_Biosynth_Transport"/>
</dbReference>
<dbReference type="Pfam" id="PF01943">
    <property type="entry name" value="Polysacc_synt"/>
    <property type="match status" value="1"/>
</dbReference>
<feature type="transmembrane region" description="Helical" evidence="6">
    <location>
        <begin position="267"/>
        <end position="286"/>
    </location>
</feature>
<evidence type="ECO:0000256" key="5">
    <source>
        <dbReference type="ARBA" id="ARBA00023136"/>
    </source>
</evidence>
<evidence type="ECO:0000256" key="1">
    <source>
        <dbReference type="ARBA" id="ARBA00004651"/>
    </source>
</evidence>
<dbReference type="PANTHER" id="PTHR30250">
    <property type="entry name" value="PST FAMILY PREDICTED COLANIC ACID TRANSPORTER"/>
    <property type="match status" value="1"/>
</dbReference>
<feature type="transmembrane region" description="Helical" evidence="6">
    <location>
        <begin position="52"/>
        <end position="74"/>
    </location>
</feature>
<feature type="transmembrane region" description="Helical" evidence="6">
    <location>
        <begin position="307"/>
        <end position="331"/>
    </location>
</feature>
<feature type="transmembrane region" description="Helical" evidence="6">
    <location>
        <begin position="371"/>
        <end position="390"/>
    </location>
</feature>
<dbReference type="Proteomes" id="UP001549799">
    <property type="component" value="Unassembled WGS sequence"/>
</dbReference>
<comment type="caution">
    <text evidence="7">The sequence shown here is derived from an EMBL/GenBank/DDBJ whole genome shotgun (WGS) entry which is preliminary data.</text>
</comment>
<sequence>MKLIERIKRLFKDQDNRTLLSSFISLSALQGINLVLPLVILPYLVRILGMELYGLIAFSAAFVYYFQVITDYGFNLTATREIAIHRNNQTKIIEIYNSVMIIKLILLLFSFLIMTMIIFSFKVLRDNYEIYYLTFGVVIGNALLPTWLFQGMERMKYMTILNLITKVSFTVLIFIFVTKKEDYLLVPIFTSAGYIISGLLSFLIIKKSFKITLSNQPISVLKTYLKDGWFIFLSQLKITFFSNSNILILGFFTGNIEVGYFSSAEKIIRALSALQTPIVSAMFPYISKNIQKNPILIISRIHKIAKIGTGLYLIIIVSIFLFAENIVLIMFNSVIQQVVLTLRIILIIPLCVFLNNLFGTQILLNLGKDRLFFRVLLMTALINLGLVFPLTYWYSYIGTSISMVISEIFLLSGMYYFAQKIEL</sequence>
<keyword evidence="2" id="KW-1003">Cell membrane</keyword>